<reference evidence="1" key="1">
    <citation type="submission" date="2020-10" db="EMBL/GenBank/DDBJ databases">
        <authorList>
            <person name="Gilroy R."/>
        </authorList>
    </citation>
    <scope>NUCLEOTIDE SEQUENCE</scope>
    <source>
        <strain evidence="1">CHK183-6373</strain>
    </source>
</reference>
<reference evidence="1" key="2">
    <citation type="journal article" date="2021" name="PeerJ">
        <title>Extensive microbial diversity within the chicken gut microbiome revealed by metagenomics and culture.</title>
        <authorList>
            <person name="Gilroy R."/>
            <person name="Ravi A."/>
            <person name="Getino M."/>
            <person name="Pursley I."/>
            <person name="Horton D.L."/>
            <person name="Alikhan N.F."/>
            <person name="Baker D."/>
            <person name="Gharbi K."/>
            <person name="Hall N."/>
            <person name="Watson M."/>
            <person name="Adriaenssens E.M."/>
            <person name="Foster-Nyarko E."/>
            <person name="Jarju S."/>
            <person name="Secka A."/>
            <person name="Antonio M."/>
            <person name="Oren A."/>
            <person name="Chaudhuri R.R."/>
            <person name="La Ragione R."/>
            <person name="Hildebrand F."/>
            <person name="Pallen M.J."/>
        </authorList>
    </citation>
    <scope>NUCLEOTIDE SEQUENCE</scope>
    <source>
        <strain evidence="1">CHK183-6373</strain>
    </source>
</reference>
<gene>
    <name evidence="1" type="ORF">IAA64_07835</name>
</gene>
<dbReference type="PANTHER" id="PTHR38479:SF2">
    <property type="entry name" value="WINGED HELIX DNA-BINDING DOMAIN-CONTAINING PROTEIN"/>
    <property type="match status" value="1"/>
</dbReference>
<comment type="caution">
    <text evidence="1">The sequence shown here is derived from an EMBL/GenBank/DDBJ whole genome shotgun (WGS) entry which is preliminary data.</text>
</comment>
<proteinExistence type="predicted"/>
<protein>
    <submittedName>
        <fullName evidence="1">AlkZ family DNA glycosylase</fullName>
    </submittedName>
</protein>
<organism evidence="1 2">
    <name type="scientific">Candidatus Ornithocaccomicrobium faecavium</name>
    <dbReference type="NCBI Taxonomy" id="2840890"/>
    <lineage>
        <taxon>Bacteria</taxon>
        <taxon>Bacillati</taxon>
        <taxon>Bacillota</taxon>
        <taxon>Clostridia</taxon>
        <taxon>Candidatus Ornithocaccomicrobium</taxon>
    </lineage>
</organism>
<accession>A0A9D1P8Z3</accession>
<evidence type="ECO:0000313" key="1">
    <source>
        <dbReference type="EMBL" id="HIV27863.1"/>
    </source>
</evidence>
<sequence length="396" mass="43611">MSITANQVLQFRLRAHHLDRKRPLSRLEDVAGACGLQNSPPGAWETALFFRLEGCTRAHLESALYQEKRLLQAWSYRGAPVVFPATQSAVFLSALAAHEGEAPWIYTRGISLALDALQLNFETLLAHTVQAAALLDNRAIVRKEALDRALAQAIESDLPASRLAAWRAPSMYDTKGGGQTVGEAAVSFLLRPCAFLGRVVFGERQGACPTFTSYRNWLGRELTDIPDASQALARKFLHCYGPTTPGALETWLGCSPRQAKRIWHSVEDEIEPVLLDDKRRYILAQDQAALAVPADDAGTIRLLGPHDPYLDARDRELLLPDAAQRKRIWKTVGNPGVILKDGKIAGQWTAKSQSHQMSATYSLFEPCSTAQIAAIQQEIEAYASFRGLQLATLSEV</sequence>
<dbReference type="EMBL" id="DVOT01000137">
    <property type="protein sequence ID" value="HIV27863.1"/>
    <property type="molecule type" value="Genomic_DNA"/>
</dbReference>
<dbReference type="PANTHER" id="PTHR38479">
    <property type="entry name" value="LMO0824 PROTEIN"/>
    <property type="match status" value="1"/>
</dbReference>
<dbReference type="Pfam" id="PF06224">
    <property type="entry name" value="AlkZ-like"/>
    <property type="match status" value="1"/>
</dbReference>
<dbReference type="Proteomes" id="UP000886884">
    <property type="component" value="Unassembled WGS sequence"/>
</dbReference>
<dbReference type="InterPro" id="IPR009351">
    <property type="entry name" value="AlkZ-like"/>
</dbReference>
<dbReference type="AlphaFoldDB" id="A0A9D1P8Z3"/>
<name>A0A9D1P8Z3_9FIRM</name>
<evidence type="ECO:0000313" key="2">
    <source>
        <dbReference type="Proteomes" id="UP000886884"/>
    </source>
</evidence>